<name>A0A8A0RQM7_9FIRM</name>
<dbReference type="CDD" id="cd07377">
    <property type="entry name" value="WHTH_GntR"/>
    <property type="match status" value="1"/>
</dbReference>
<dbReference type="InterPro" id="IPR028978">
    <property type="entry name" value="Chorismate_lyase_/UTRA_dom_sf"/>
</dbReference>
<dbReference type="Gene3D" id="1.10.10.10">
    <property type="entry name" value="Winged helix-like DNA-binding domain superfamily/Winged helix DNA-binding domain"/>
    <property type="match status" value="1"/>
</dbReference>
<dbReference type="SMART" id="SM00345">
    <property type="entry name" value="HTH_GNTR"/>
    <property type="match status" value="1"/>
</dbReference>
<evidence type="ECO:0000313" key="6">
    <source>
        <dbReference type="Proteomes" id="UP000662904"/>
    </source>
</evidence>
<keyword evidence="3" id="KW-0804">Transcription</keyword>
<evidence type="ECO:0000256" key="2">
    <source>
        <dbReference type="ARBA" id="ARBA00023125"/>
    </source>
</evidence>
<dbReference type="GO" id="GO:0003700">
    <property type="term" value="F:DNA-binding transcription factor activity"/>
    <property type="evidence" value="ECO:0007669"/>
    <property type="project" value="InterPro"/>
</dbReference>
<dbReference type="Gene3D" id="3.40.1410.10">
    <property type="entry name" value="Chorismate lyase-like"/>
    <property type="match status" value="1"/>
</dbReference>
<gene>
    <name evidence="5" type="primary">yvoA</name>
    <name evidence="5" type="ORF">H0A61_02602</name>
</gene>
<dbReference type="SUPFAM" id="SSF46785">
    <property type="entry name" value="Winged helix' DNA-binding domain"/>
    <property type="match status" value="1"/>
</dbReference>
<dbReference type="InterPro" id="IPR050679">
    <property type="entry name" value="Bact_HTH_transcr_reg"/>
</dbReference>
<evidence type="ECO:0000256" key="3">
    <source>
        <dbReference type="ARBA" id="ARBA00023163"/>
    </source>
</evidence>
<dbReference type="SMART" id="SM00866">
    <property type="entry name" value="UTRA"/>
    <property type="match status" value="1"/>
</dbReference>
<dbReference type="InterPro" id="IPR036388">
    <property type="entry name" value="WH-like_DNA-bd_sf"/>
</dbReference>
<dbReference type="Pfam" id="PF00392">
    <property type="entry name" value="GntR"/>
    <property type="match status" value="1"/>
</dbReference>
<evidence type="ECO:0000259" key="4">
    <source>
        <dbReference type="PROSITE" id="PS50949"/>
    </source>
</evidence>
<evidence type="ECO:0000313" key="5">
    <source>
        <dbReference type="EMBL" id="QSQ10202.1"/>
    </source>
</evidence>
<dbReference type="Pfam" id="PF07702">
    <property type="entry name" value="UTRA"/>
    <property type="match status" value="1"/>
</dbReference>
<dbReference type="PANTHER" id="PTHR44846">
    <property type="entry name" value="MANNOSYL-D-GLYCERATE TRANSPORT/METABOLISM SYSTEM REPRESSOR MNGR-RELATED"/>
    <property type="match status" value="1"/>
</dbReference>
<keyword evidence="1" id="KW-0805">Transcription regulation</keyword>
<dbReference type="AlphaFoldDB" id="A0A8A0RQM7"/>
<dbReference type="PRINTS" id="PR00035">
    <property type="entry name" value="HTHGNTR"/>
</dbReference>
<dbReference type="SUPFAM" id="SSF64288">
    <property type="entry name" value="Chorismate lyase-like"/>
    <property type="match status" value="1"/>
</dbReference>
<dbReference type="InterPro" id="IPR036390">
    <property type="entry name" value="WH_DNA-bd_sf"/>
</dbReference>
<dbReference type="GO" id="GO:0045892">
    <property type="term" value="P:negative regulation of DNA-templated transcription"/>
    <property type="evidence" value="ECO:0007669"/>
    <property type="project" value="TreeGrafter"/>
</dbReference>
<evidence type="ECO:0000256" key="1">
    <source>
        <dbReference type="ARBA" id="ARBA00023015"/>
    </source>
</evidence>
<proteinExistence type="predicted"/>
<organism evidence="5 6">
    <name type="scientific">Koleobacter methoxysyntrophicus</name>
    <dbReference type="NCBI Taxonomy" id="2751313"/>
    <lineage>
        <taxon>Bacteria</taxon>
        <taxon>Bacillati</taxon>
        <taxon>Bacillota</taxon>
        <taxon>Clostridia</taxon>
        <taxon>Koleobacterales</taxon>
        <taxon>Koleobacteraceae</taxon>
        <taxon>Koleobacter</taxon>
    </lineage>
</organism>
<dbReference type="EMBL" id="CP059066">
    <property type="protein sequence ID" value="QSQ10202.1"/>
    <property type="molecule type" value="Genomic_DNA"/>
</dbReference>
<sequence>MYINKQSPIPLYYQLKQYILKQIHDRKWKPGDMIPSERELSEKSKISRMTVRQALNELVNEGFLYREKGKGTFVSRPKIIQNNLSSFTEIIQSQGMNPKTKLIEFETNFESKRAAKNLDLSLDKRFYRIKRLRLADDVPIVIEEAYIPVDYCPGLEEEDLEGSLYKIFEEKYNYQICAIDYNIEASTPSNDEKGLLNIKRNTPVLRIKGIEYTQNDLKLYYIESVYNSRYYIFNVVIIK</sequence>
<protein>
    <submittedName>
        <fullName evidence="5">HTH-type transcriptional repressor YvoA</fullName>
    </submittedName>
</protein>
<reference evidence="5" key="1">
    <citation type="submission" date="2020-07" db="EMBL/GenBank/DDBJ databases">
        <title>Koleobacter methoxysyntrophicus gen. nov., sp. nov., a novel anaerobic bacterium isolated from deep subsurface oil field and proposal of Koleobacterales ord. nov. in the phylum Firmicutes.</title>
        <authorList>
            <person name="Sakamoto S."/>
            <person name="Tamaki H."/>
        </authorList>
    </citation>
    <scope>NUCLEOTIDE SEQUENCE</scope>
    <source>
        <strain evidence="5">NRmbB1</strain>
    </source>
</reference>
<keyword evidence="2" id="KW-0238">DNA-binding</keyword>
<accession>A0A8A0RQM7</accession>
<dbReference type="RefSeq" id="WP_206707513.1">
    <property type="nucleotide sequence ID" value="NZ_CP059066.1"/>
</dbReference>
<dbReference type="GO" id="GO:0003677">
    <property type="term" value="F:DNA binding"/>
    <property type="evidence" value="ECO:0007669"/>
    <property type="project" value="UniProtKB-KW"/>
</dbReference>
<dbReference type="InterPro" id="IPR011663">
    <property type="entry name" value="UTRA"/>
</dbReference>
<dbReference type="PANTHER" id="PTHR44846:SF1">
    <property type="entry name" value="MANNOSYL-D-GLYCERATE TRANSPORT_METABOLISM SYSTEM REPRESSOR MNGR-RELATED"/>
    <property type="match status" value="1"/>
</dbReference>
<dbReference type="FunFam" id="1.10.10.10:FF:000079">
    <property type="entry name" value="GntR family transcriptional regulator"/>
    <property type="match status" value="1"/>
</dbReference>
<dbReference type="KEGG" id="kme:H0A61_02602"/>
<feature type="domain" description="HTH gntR-type" evidence="4">
    <location>
        <begin position="9"/>
        <end position="77"/>
    </location>
</feature>
<dbReference type="InterPro" id="IPR000524">
    <property type="entry name" value="Tscrpt_reg_HTH_GntR"/>
</dbReference>
<dbReference type="Proteomes" id="UP000662904">
    <property type="component" value="Chromosome"/>
</dbReference>
<keyword evidence="6" id="KW-1185">Reference proteome</keyword>
<dbReference type="PROSITE" id="PS50949">
    <property type="entry name" value="HTH_GNTR"/>
    <property type="match status" value="1"/>
</dbReference>